<comment type="caution">
    <text evidence="2">The sequence shown here is derived from an EMBL/GenBank/DDBJ whole genome shotgun (WGS) entry which is preliminary data.</text>
</comment>
<evidence type="ECO:0000259" key="1">
    <source>
        <dbReference type="Pfam" id="PF13354"/>
    </source>
</evidence>
<feature type="domain" description="Beta-lactamase class A catalytic" evidence="1">
    <location>
        <begin position="25"/>
        <end position="225"/>
    </location>
</feature>
<keyword evidence="2" id="KW-0378">Hydrolase</keyword>
<dbReference type="GO" id="GO:0030655">
    <property type="term" value="P:beta-lactam antibiotic catabolic process"/>
    <property type="evidence" value="ECO:0007669"/>
    <property type="project" value="InterPro"/>
</dbReference>
<dbReference type="Proteomes" id="UP000265540">
    <property type="component" value="Unassembled WGS sequence"/>
</dbReference>
<evidence type="ECO:0000313" key="3">
    <source>
        <dbReference type="Proteomes" id="UP000265540"/>
    </source>
</evidence>
<dbReference type="InterPro" id="IPR012338">
    <property type="entry name" value="Beta-lactam/transpept-like"/>
</dbReference>
<dbReference type="SUPFAM" id="SSF56601">
    <property type="entry name" value="beta-lactamase/transpeptidase-like"/>
    <property type="match status" value="1"/>
</dbReference>
<reference evidence="2 3" key="1">
    <citation type="journal article" date="2017" name="ISME J.">
        <title>Energy and carbon metabolisms in a deep terrestrial subsurface fluid microbial community.</title>
        <authorList>
            <person name="Momper L."/>
            <person name="Jungbluth S.P."/>
            <person name="Lee M.D."/>
            <person name="Amend J.P."/>
        </authorList>
    </citation>
    <scope>NUCLEOTIDE SEQUENCE [LARGE SCALE GENOMIC DNA]</scope>
    <source>
        <strain evidence="2">SURF_46</strain>
    </source>
</reference>
<gene>
    <name evidence="2" type="ORF">C4561_04935</name>
</gene>
<dbReference type="Gene3D" id="3.40.710.10">
    <property type="entry name" value="DD-peptidase/beta-lactamase superfamily"/>
    <property type="match status" value="1"/>
</dbReference>
<dbReference type="AlphaFoldDB" id="A0A3A4ZAX6"/>
<dbReference type="InterPro" id="IPR000871">
    <property type="entry name" value="Beta-lactam_class-A"/>
</dbReference>
<dbReference type="EMBL" id="QZJF01000021">
    <property type="protein sequence ID" value="RJR26469.1"/>
    <property type="molecule type" value="Genomic_DNA"/>
</dbReference>
<sequence length="254" mass="29154">MTFKKLIETLKNELNQLEGHVALKVKFLNTGDIFEHNPDLQLWAASVIKVPIACEFFRQVSESKFDPQTRIMVSEDNFVDAAGVIKHLSRDIQYPAIDLVKLMLIVSDNSATNQIIDLVGWESIEKYTQELGLRDTTFRHKMMIKAGRGPNLTTANDMTSLLEMLYNHKLSGSQEILDYMNEQLDRTRIALYLPNDIKVPRKYGSLPEAMHEVGVVYSKSPFIFSFLSDDQKDKRMTNEILSKCAKYCFDYSNI</sequence>
<dbReference type="InterPro" id="IPR045155">
    <property type="entry name" value="Beta-lactam_cat"/>
</dbReference>
<name>A0A3A4ZAX6_UNCKA</name>
<protein>
    <submittedName>
        <fullName evidence="2">Serine hydrolase</fullName>
    </submittedName>
</protein>
<dbReference type="Pfam" id="PF13354">
    <property type="entry name" value="Beta-lactamase2"/>
    <property type="match status" value="1"/>
</dbReference>
<organism evidence="2 3">
    <name type="scientific">candidate division WWE3 bacterium</name>
    <dbReference type="NCBI Taxonomy" id="2053526"/>
    <lineage>
        <taxon>Bacteria</taxon>
        <taxon>Katanobacteria</taxon>
    </lineage>
</organism>
<dbReference type="PANTHER" id="PTHR35333">
    <property type="entry name" value="BETA-LACTAMASE"/>
    <property type="match status" value="1"/>
</dbReference>
<dbReference type="PANTHER" id="PTHR35333:SF3">
    <property type="entry name" value="BETA-LACTAMASE-TYPE TRANSPEPTIDASE FOLD CONTAINING PROTEIN"/>
    <property type="match status" value="1"/>
</dbReference>
<evidence type="ECO:0000313" key="2">
    <source>
        <dbReference type="EMBL" id="RJR26469.1"/>
    </source>
</evidence>
<dbReference type="GO" id="GO:0046677">
    <property type="term" value="P:response to antibiotic"/>
    <property type="evidence" value="ECO:0007669"/>
    <property type="project" value="InterPro"/>
</dbReference>
<proteinExistence type="predicted"/>
<dbReference type="GO" id="GO:0008800">
    <property type="term" value="F:beta-lactamase activity"/>
    <property type="evidence" value="ECO:0007669"/>
    <property type="project" value="InterPro"/>
</dbReference>
<accession>A0A3A4ZAX6</accession>